<feature type="compositionally biased region" description="Polar residues" evidence="1">
    <location>
        <begin position="507"/>
        <end position="531"/>
    </location>
</feature>
<organism evidence="2 4">
    <name type="scientific">Rotaria sordida</name>
    <dbReference type="NCBI Taxonomy" id="392033"/>
    <lineage>
        <taxon>Eukaryota</taxon>
        <taxon>Metazoa</taxon>
        <taxon>Spiralia</taxon>
        <taxon>Gnathifera</taxon>
        <taxon>Rotifera</taxon>
        <taxon>Eurotatoria</taxon>
        <taxon>Bdelloidea</taxon>
        <taxon>Philodinida</taxon>
        <taxon>Philodinidae</taxon>
        <taxon>Rotaria</taxon>
    </lineage>
</organism>
<dbReference type="EMBL" id="CAJNOO010005299">
    <property type="protein sequence ID" value="CAF1412618.1"/>
    <property type="molecule type" value="Genomic_DNA"/>
</dbReference>
<comment type="caution">
    <text evidence="2">The sequence shown here is derived from an EMBL/GenBank/DDBJ whole genome shotgun (WGS) entry which is preliminary data.</text>
</comment>
<protein>
    <submittedName>
        <fullName evidence="2">Uncharacterized protein</fullName>
    </submittedName>
</protein>
<dbReference type="Proteomes" id="UP000663823">
    <property type="component" value="Unassembled WGS sequence"/>
</dbReference>
<feature type="compositionally biased region" description="Pro residues" evidence="1">
    <location>
        <begin position="457"/>
        <end position="466"/>
    </location>
</feature>
<evidence type="ECO:0000313" key="4">
    <source>
        <dbReference type="Proteomes" id="UP000663882"/>
    </source>
</evidence>
<proteinExistence type="predicted"/>
<accession>A0A815LQP4</accession>
<reference evidence="2" key="1">
    <citation type="submission" date="2021-02" db="EMBL/GenBank/DDBJ databases">
        <authorList>
            <person name="Nowell W R."/>
        </authorList>
    </citation>
    <scope>NUCLEOTIDE SEQUENCE</scope>
</reference>
<dbReference type="Proteomes" id="UP000663882">
    <property type="component" value="Unassembled WGS sequence"/>
</dbReference>
<feature type="region of interest" description="Disordered" evidence="1">
    <location>
        <begin position="448"/>
        <end position="469"/>
    </location>
</feature>
<evidence type="ECO:0000313" key="3">
    <source>
        <dbReference type="EMBL" id="CAF3909324.1"/>
    </source>
</evidence>
<feature type="region of interest" description="Disordered" evidence="1">
    <location>
        <begin position="284"/>
        <end position="314"/>
    </location>
</feature>
<feature type="non-terminal residue" evidence="2">
    <location>
        <position position="1"/>
    </location>
</feature>
<dbReference type="AlphaFoldDB" id="A0A815LQP4"/>
<name>A0A815LQP4_9BILA</name>
<evidence type="ECO:0000313" key="2">
    <source>
        <dbReference type="EMBL" id="CAF1412618.1"/>
    </source>
</evidence>
<feature type="region of interest" description="Disordered" evidence="1">
    <location>
        <begin position="507"/>
        <end position="532"/>
    </location>
</feature>
<gene>
    <name evidence="3" type="ORF">OTI717_LOCUS24211</name>
    <name evidence="2" type="ORF">RFH988_LOCUS35285</name>
</gene>
<sequence length="580" mass="65127">PTTNLVSDQLALMMEHFKKMTNAIDQISLEKTKVQLPSSSQSDDLEQMFQNITCSNDLYMLKYLEIVSWIPSHVYLILNLKKQALKHLLSTIKLSFGIFEFKNKNNFDESLRKFIDQIQVHMINYLGNLPPPNHSQGQALKDSNKMQVEHLEGKAQQIDENPSSCYSMAPSSLTPSNTTTSTKDNLGFNGKLLSSRMDLSATRRLYKAGQSEKFILDSLPASINKILSGHEDEVYLTRLSTQINYDEIDTDNEEFSLYKDESLDMNNDQKPVTSNMVSASSNMFQRTSTLQSSNSPCDSSNNQGSKRSLNNSNLGHIPTRMKHTQFQNTNAERCILGLPDFVSRDFNIPYHAINLSRRIISYPASSSQPSTGLTPPLPPCDLMQEHPFHSQPSYYHPMNNMLSLLGPPLGPSLDPPPPMSYRTVCLLRRRFRRPEWWTWAGPSLGLPSGPSFGSPSGPSPNRPFAPPLGHQQQISFLSSMNNNIGSMPRHDYPRMHQNMSAAQHSMYSNNGRLSSTSQSTGNTSDSTNPTRTLDEILTNTINSSTSSTNIFNSPQRQNMLKDHRFQAILDEVGTPPSNQR</sequence>
<dbReference type="EMBL" id="CAJOAX010004511">
    <property type="protein sequence ID" value="CAF3909324.1"/>
    <property type="molecule type" value="Genomic_DNA"/>
</dbReference>
<evidence type="ECO:0000256" key="1">
    <source>
        <dbReference type="SAM" id="MobiDB-lite"/>
    </source>
</evidence>